<dbReference type="Proteomes" id="UP000229434">
    <property type="component" value="Unassembled WGS sequence"/>
</dbReference>
<dbReference type="EMBL" id="MEIS01000098">
    <property type="protein sequence ID" value="PIT55399.1"/>
    <property type="molecule type" value="Genomic_DNA"/>
</dbReference>
<dbReference type="RefSeq" id="WP_100137428.1">
    <property type="nucleotide sequence ID" value="NZ_MEIS01000098.1"/>
</dbReference>
<gene>
    <name evidence="1" type="ORF">BHC49_06405</name>
</gene>
<name>A0A2N9XY96_9NEIS</name>
<sequence>MNDELKDFEQELYKKIIAGEELSENELSAVICCFGVGTESKTIVRINGKYYAIEWVRDLTGKRGDSYGNQPYEVLKRTKPVTDWVPVSWEQNEDDEDEDDEDY</sequence>
<organism evidence="1 2">
    <name type="scientific">Snodgrassella alvi</name>
    <dbReference type="NCBI Taxonomy" id="1196083"/>
    <lineage>
        <taxon>Bacteria</taxon>
        <taxon>Pseudomonadati</taxon>
        <taxon>Pseudomonadota</taxon>
        <taxon>Betaproteobacteria</taxon>
        <taxon>Neisseriales</taxon>
        <taxon>Neisseriaceae</taxon>
        <taxon>Snodgrassella</taxon>
    </lineage>
</organism>
<evidence type="ECO:0000313" key="1">
    <source>
        <dbReference type="EMBL" id="PIT55399.1"/>
    </source>
</evidence>
<dbReference type="AlphaFoldDB" id="A0A2N9XY96"/>
<protein>
    <submittedName>
        <fullName evidence="1">Uncharacterized protein</fullName>
    </submittedName>
</protein>
<reference evidence="1 2" key="1">
    <citation type="journal article" date="2017" name="MBio">
        <title>Type VI secretion-mediated competition in the bee gut microbiome.</title>
        <authorList>
            <person name="Steele M.I."/>
            <person name="Kwong W.K."/>
            <person name="Powell J.E."/>
            <person name="Whiteley M."/>
            <person name="Moran N.A."/>
        </authorList>
    </citation>
    <scope>NUCLEOTIDE SEQUENCE [LARGE SCALE GENOMIC DNA]</scope>
    <source>
        <strain evidence="1 2">Nev3CBA3</strain>
    </source>
</reference>
<comment type="caution">
    <text evidence="1">The sequence shown here is derived from an EMBL/GenBank/DDBJ whole genome shotgun (WGS) entry which is preliminary data.</text>
</comment>
<proteinExistence type="predicted"/>
<evidence type="ECO:0000313" key="2">
    <source>
        <dbReference type="Proteomes" id="UP000229434"/>
    </source>
</evidence>
<accession>A0A2N9XY96</accession>